<dbReference type="GO" id="GO:0005737">
    <property type="term" value="C:cytoplasm"/>
    <property type="evidence" value="ECO:0007669"/>
    <property type="project" value="UniProtKB-SubCell"/>
</dbReference>
<accession>A0A415DYM9</accession>
<evidence type="ECO:0000256" key="3">
    <source>
        <dbReference type="ARBA" id="ARBA00018111"/>
    </source>
</evidence>
<comment type="subcellular location">
    <subcellularLocation>
        <location evidence="1 5">Cytoplasm</location>
    </subcellularLocation>
</comment>
<gene>
    <name evidence="5" type="primary">recX</name>
    <name evidence="8" type="ORF">DW099_14045</name>
</gene>
<dbReference type="InterPro" id="IPR036388">
    <property type="entry name" value="WH-like_DNA-bd_sf"/>
</dbReference>
<reference evidence="8 9" key="1">
    <citation type="submission" date="2018-08" db="EMBL/GenBank/DDBJ databases">
        <title>A genome reference for cultivated species of the human gut microbiota.</title>
        <authorList>
            <person name="Zou Y."/>
            <person name="Xue W."/>
            <person name="Luo G."/>
        </authorList>
    </citation>
    <scope>NUCLEOTIDE SEQUENCE [LARGE SCALE GENOMIC DNA]</scope>
    <source>
        <strain evidence="8 9">AM07-24</strain>
    </source>
</reference>
<evidence type="ECO:0000256" key="5">
    <source>
        <dbReference type="HAMAP-Rule" id="MF_01114"/>
    </source>
</evidence>
<evidence type="ECO:0000256" key="4">
    <source>
        <dbReference type="ARBA" id="ARBA00022490"/>
    </source>
</evidence>
<evidence type="ECO:0000313" key="9">
    <source>
        <dbReference type="Proteomes" id="UP000284841"/>
    </source>
</evidence>
<dbReference type="Pfam" id="PF02631">
    <property type="entry name" value="RecX_HTH2"/>
    <property type="match status" value="1"/>
</dbReference>
<name>A0A415DYM9_9FIRM</name>
<dbReference type="HAMAP" id="MF_01114">
    <property type="entry name" value="RecX"/>
    <property type="match status" value="1"/>
</dbReference>
<protein>
    <recommendedName>
        <fullName evidence="3 5">Regulatory protein RecX</fullName>
    </recommendedName>
</protein>
<dbReference type="InterPro" id="IPR053924">
    <property type="entry name" value="RecX_HTH_2nd"/>
</dbReference>
<evidence type="ECO:0000259" key="7">
    <source>
        <dbReference type="Pfam" id="PF21982"/>
    </source>
</evidence>
<dbReference type="STRING" id="1776384.GCA_900086585_01797"/>
<dbReference type="InterPro" id="IPR053926">
    <property type="entry name" value="RecX_HTH_1st"/>
</dbReference>
<dbReference type="PANTHER" id="PTHR33602:SF1">
    <property type="entry name" value="REGULATORY PROTEIN RECX FAMILY PROTEIN"/>
    <property type="match status" value="1"/>
</dbReference>
<feature type="domain" description="RecX second three-helical" evidence="6">
    <location>
        <begin position="49"/>
        <end position="88"/>
    </location>
</feature>
<evidence type="ECO:0000256" key="1">
    <source>
        <dbReference type="ARBA" id="ARBA00004496"/>
    </source>
</evidence>
<evidence type="ECO:0000256" key="2">
    <source>
        <dbReference type="ARBA" id="ARBA00009695"/>
    </source>
</evidence>
<dbReference type="Gene3D" id="1.10.10.10">
    <property type="entry name" value="Winged helix-like DNA-binding domain superfamily/Winged helix DNA-binding domain"/>
    <property type="match status" value="2"/>
</dbReference>
<comment type="caution">
    <text evidence="8">The sequence shown here is derived from an EMBL/GenBank/DDBJ whole genome shotgun (WGS) entry which is preliminary data.</text>
</comment>
<dbReference type="EMBL" id="QRMS01000004">
    <property type="protein sequence ID" value="RHJ85959.1"/>
    <property type="molecule type" value="Genomic_DNA"/>
</dbReference>
<dbReference type="Pfam" id="PF21982">
    <property type="entry name" value="RecX_HTH1"/>
    <property type="match status" value="1"/>
</dbReference>
<sequence>MHINDAALRYLSSRSRTVFEMKKQLSQKGFAEEEINSLISEFKDCGYLDDLRYCQEYFHYAFGKGKGKRLVLNELREKGVDQADIDIAFEEYDLEVDEVGRAREEAAKVLRMAGIEDGQPVPEKIIGRIARKLQSKGYSSDTIYSIIGDMRR</sequence>
<keyword evidence="9" id="KW-1185">Reference proteome</keyword>
<evidence type="ECO:0000259" key="6">
    <source>
        <dbReference type="Pfam" id="PF02631"/>
    </source>
</evidence>
<evidence type="ECO:0000313" key="8">
    <source>
        <dbReference type="EMBL" id="RHJ85959.1"/>
    </source>
</evidence>
<comment type="similarity">
    <text evidence="2 5">Belongs to the RecX family.</text>
</comment>
<dbReference type="OrthoDB" id="9804967at2"/>
<comment type="function">
    <text evidence="5">Modulates RecA activity.</text>
</comment>
<dbReference type="AlphaFoldDB" id="A0A415DYM9"/>
<dbReference type="RefSeq" id="WP_118336106.1">
    <property type="nucleotide sequence ID" value="NZ_AP025567.1"/>
</dbReference>
<feature type="domain" description="RecX first three-helical" evidence="7">
    <location>
        <begin position="5"/>
        <end position="40"/>
    </location>
</feature>
<proteinExistence type="inferred from homology"/>
<dbReference type="PANTHER" id="PTHR33602">
    <property type="entry name" value="REGULATORY PROTEIN RECX FAMILY PROTEIN"/>
    <property type="match status" value="1"/>
</dbReference>
<dbReference type="InterPro" id="IPR003783">
    <property type="entry name" value="Regulatory_RecX"/>
</dbReference>
<organism evidence="8 9">
    <name type="scientific">Emergencia timonensis</name>
    <dbReference type="NCBI Taxonomy" id="1776384"/>
    <lineage>
        <taxon>Bacteria</taxon>
        <taxon>Bacillati</taxon>
        <taxon>Bacillota</taxon>
        <taxon>Clostridia</taxon>
        <taxon>Peptostreptococcales</taxon>
        <taxon>Anaerovoracaceae</taxon>
        <taxon>Emergencia</taxon>
    </lineage>
</organism>
<keyword evidence="4 5" id="KW-0963">Cytoplasm</keyword>
<dbReference type="GO" id="GO:0006282">
    <property type="term" value="P:regulation of DNA repair"/>
    <property type="evidence" value="ECO:0007669"/>
    <property type="project" value="UniProtKB-UniRule"/>
</dbReference>
<dbReference type="Proteomes" id="UP000284841">
    <property type="component" value="Unassembled WGS sequence"/>
</dbReference>